<dbReference type="AlphaFoldDB" id="A0A7X2NP32"/>
<dbReference type="Proteomes" id="UP000429958">
    <property type="component" value="Unassembled WGS sequence"/>
</dbReference>
<dbReference type="InterPro" id="IPR035472">
    <property type="entry name" value="RpiR-like_SIS"/>
</dbReference>
<protein>
    <submittedName>
        <fullName evidence="6">MurR/RpiR family transcriptional regulator</fullName>
    </submittedName>
</protein>
<gene>
    <name evidence="6" type="ORF">FYJ39_17615</name>
</gene>
<evidence type="ECO:0000256" key="1">
    <source>
        <dbReference type="ARBA" id="ARBA00023015"/>
    </source>
</evidence>
<keyword evidence="1" id="KW-0805">Transcription regulation</keyword>
<keyword evidence="7" id="KW-1185">Reference proteome</keyword>
<dbReference type="InterPro" id="IPR009057">
    <property type="entry name" value="Homeodomain-like_sf"/>
</dbReference>
<evidence type="ECO:0000313" key="7">
    <source>
        <dbReference type="Proteomes" id="UP000429958"/>
    </source>
</evidence>
<dbReference type="SUPFAM" id="SSF53697">
    <property type="entry name" value="SIS domain"/>
    <property type="match status" value="1"/>
</dbReference>
<dbReference type="GO" id="GO:0097367">
    <property type="term" value="F:carbohydrate derivative binding"/>
    <property type="evidence" value="ECO:0007669"/>
    <property type="project" value="InterPro"/>
</dbReference>
<name>A0A7X2NP32_9CLOT</name>
<evidence type="ECO:0000259" key="4">
    <source>
        <dbReference type="PROSITE" id="PS51071"/>
    </source>
</evidence>
<dbReference type="InterPro" id="IPR000281">
    <property type="entry name" value="HTH_RpiR"/>
</dbReference>
<dbReference type="Gene3D" id="1.10.10.10">
    <property type="entry name" value="Winged helix-like DNA-binding domain superfamily/Winged helix DNA-binding domain"/>
    <property type="match status" value="1"/>
</dbReference>
<evidence type="ECO:0000313" key="6">
    <source>
        <dbReference type="EMBL" id="MSS38298.1"/>
    </source>
</evidence>
<keyword evidence="2" id="KW-0238">DNA-binding</keyword>
<sequence length="313" mass="35661">MKRLNIESIYITKEEEMYMSSPVLIEIKSRYPQMNEAMRRIADYVISSENDIIYLKASDFAEKSGVSTASVSRFVKLLGYKNFNEFRLKMAVTEEKNVNEKPEEKDRLVYNGEAIGKSPYEVSKTIFSKSIRELEDTWNMMDFDILEPVANLIDKANRIVAIGVGRSKITTEALVSRLYRIGYYIVDFCDSHEIVNITSILKEGDLLIAVSNFGQSKSVVEGVKRAKRRGVTVVGITSVKDSPLAQYSDYVLFSAYDYASDKMGKLYEPSSENVAQLVLVDCLYMMVATKHEKENLSHYRAFSEEISTEHVNK</sequence>
<dbReference type="PROSITE" id="PS51071">
    <property type="entry name" value="HTH_RPIR"/>
    <property type="match status" value="1"/>
</dbReference>
<evidence type="ECO:0000256" key="2">
    <source>
        <dbReference type="ARBA" id="ARBA00023125"/>
    </source>
</evidence>
<proteinExistence type="predicted"/>
<dbReference type="Pfam" id="PF01418">
    <property type="entry name" value="HTH_6"/>
    <property type="match status" value="1"/>
</dbReference>
<dbReference type="InterPro" id="IPR036388">
    <property type="entry name" value="WH-like_DNA-bd_sf"/>
</dbReference>
<dbReference type="GO" id="GO:0003677">
    <property type="term" value="F:DNA binding"/>
    <property type="evidence" value="ECO:0007669"/>
    <property type="project" value="UniProtKB-KW"/>
</dbReference>
<accession>A0A7X2NP32</accession>
<dbReference type="GO" id="GO:0003700">
    <property type="term" value="F:DNA-binding transcription factor activity"/>
    <property type="evidence" value="ECO:0007669"/>
    <property type="project" value="InterPro"/>
</dbReference>
<dbReference type="SUPFAM" id="SSF46689">
    <property type="entry name" value="Homeodomain-like"/>
    <property type="match status" value="1"/>
</dbReference>
<dbReference type="Gene3D" id="3.40.50.10490">
    <property type="entry name" value="Glucose-6-phosphate isomerase like protein, domain 1"/>
    <property type="match status" value="1"/>
</dbReference>
<dbReference type="InterPro" id="IPR046348">
    <property type="entry name" value="SIS_dom_sf"/>
</dbReference>
<feature type="domain" description="HTH rpiR-type" evidence="4">
    <location>
        <begin position="21"/>
        <end position="97"/>
    </location>
</feature>
<dbReference type="InterPro" id="IPR001347">
    <property type="entry name" value="SIS_dom"/>
</dbReference>
<feature type="domain" description="SIS" evidence="5">
    <location>
        <begin position="149"/>
        <end position="293"/>
    </location>
</feature>
<dbReference type="PANTHER" id="PTHR30514:SF1">
    <property type="entry name" value="HTH-TYPE TRANSCRIPTIONAL REGULATOR HEXR-RELATED"/>
    <property type="match status" value="1"/>
</dbReference>
<dbReference type="InterPro" id="IPR047640">
    <property type="entry name" value="RpiR-like"/>
</dbReference>
<dbReference type="PROSITE" id="PS51464">
    <property type="entry name" value="SIS"/>
    <property type="match status" value="1"/>
</dbReference>
<dbReference type="PANTHER" id="PTHR30514">
    <property type="entry name" value="GLUCOKINASE"/>
    <property type="match status" value="1"/>
</dbReference>
<evidence type="ECO:0000256" key="3">
    <source>
        <dbReference type="ARBA" id="ARBA00023163"/>
    </source>
</evidence>
<dbReference type="Pfam" id="PF01380">
    <property type="entry name" value="SIS"/>
    <property type="match status" value="1"/>
</dbReference>
<organism evidence="6 7">
    <name type="scientific">Clostridium porci</name>
    <dbReference type="NCBI Taxonomy" id="2605778"/>
    <lineage>
        <taxon>Bacteria</taxon>
        <taxon>Bacillati</taxon>
        <taxon>Bacillota</taxon>
        <taxon>Clostridia</taxon>
        <taxon>Eubacteriales</taxon>
        <taxon>Clostridiaceae</taxon>
        <taxon>Clostridium</taxon>
    </lineage>
</organism>
<dbReference type="GO" id="GO:1901135">
    <property type="term" value="P:carbohydrate derivative metabolic process"/>
    <property type="evidence" value="ECO:0007669"/>
    <property type="project" value="InterPro"/>
</dbReference>
<evidence type="ECO:0000259" key="5">
    <source>
        <dbReference type="PROSITE" id="PS51464"/>
    </source>
</evidence>
<reference evidence="6 7" key="1">
    <citation type="submission" date="2019-08" db="EMBL/GenBank/DDBJ databases">
        <title>In-depth cultivation of the pig gut microbiome towards novel bacterial diversity and tailored functional studies.</title>
        <authorList>
            <person name="Wylensek D."/>
            <person name="Hitch T.C.A."/>
            <person name="Clavel T."/>
        </authorList>
    </citation>
    <scope>NUCLEOTIDE SEQUENCE [LARGE SCALE GENOMIC DNA]</scope>
    <source>
        <strain evidence="6 7">WCA-389-WT-23D1</strain>
    </source>
</reference>
<keyword evidence="3" id="KW-0804">Transcription</keyword>
<dbReference type="EMBL" id="VUMD01000021">
    <property type="protein sequence ID" value="MSS38298.1"/>
    <property type="molecule type" value="Genomic_DNA"/>
</dbReference>
<comment type="caution">
    <text evidence="6">The sequence shown here is derived from an EMBL/GenBank/DDBJ whole genome shotgun (WGS) entry which is preliminary data.</text>
</comment>
<dbReference type="CDD" id="cd05013">
    <property type="entry name" value="SIS_RpiR"/>
    <property type="match status" value="1"/>
</dbReference>